<proteinExistence type="predicted"/>
<keyword evidence="2" id="KW-0547">Nucleotide-binding</keyword>
<dbReference type="SMART" id="SM00382">
    <property type="entry name" value="AAA"/>
    <property type="match status" value="1"/>
</dbReference>
<protein>
    <submittedName>
        <fullName evidence="6">ATP-binding cassette domain-containing protein</fullName>
    </submittedName>
</protein>
<name>A0ABW4KMH8_9BACI</name>
<dbReference type="PANTHER" id="PTHR42794:SF1">
    <property type="entry name" value="HEMIN IMPORT ATP-BINDING PROTEIN HMUV"/>
    <property type="match status" value="1"/>
</dbReference>
<dbReference type="InterPro" id="IPR027417">
    <property type="entry name" value="P-loop_NTPase"/>
</dbReference>
<dbReference type="SUPFAM" id="SSF52540">
    <property type="entry name" value="P-loop containing nucleoside triphosphate hydrolases"/>
    <property type="match status" value="1"/>
</dbReference>
<feature type="domain" description="ABC transporter" evidence="5">
    <location>
        <begin position="2"/>
        <end position="239"/>
    </location>
</feature>
<evidence type="ECO:0000259" key="5">
    <source>
        <dbReference type="PROSITE" id="PS50893"/>
    </source>
</evidence>
<evidence type="ECO:0000256" key="1">
    <source>
        <dbReference type="ARBA" id="ARBA00022448"/>
    </source>
</evidence>
<accession>A0ABW4KMH8</accession>
<evidence type="ECO:0000256" key="2">
    <source>
        <dbReference type="ARBA" id="ARBA00022741"/>
    </source>
</evidence>
<dbReference type="PROSITE" id="PS00211">
    <property type="entry name" value="ABC_TRANSPORTER_1"/>
    <property type="match status" value="1"/>
</dbReference>
<dbReference type="Pfam" id="PF00005">
    <property type="entry name" value="ABC_tran"/>
    <property type="match status" value="1"/>
</dbReference>
<evidence type="ECO:0000256" key="4">
    <source>
        <dbReference type="ARBA" id="ARBA00022967"/>
    </source>
</evidence>
<keyword evidence="4" id="KW-1278">Translocase</keyword>
<dbReference type="Proteomes" id="UP001597301">
    <property type="component" value="Unassembled WGS sequence"/>
</dbReference>
<evidence type="ECO:0000313" key="6">
    <source>
        <dbReference type="EMBL" id="MFD1708708.1"/>
    </source>
</evidence>
<dbReference type="InterPro" id="IPR017871">
    <property type="entry name" value="ABC_transporter-like_CS"/>
</dbReference>
<dbReference type="EMBL" id="JBHUEO010000116">
    <property type="protein sequence ID" value="MFD1708708.1"/>
    <property type="molecule type" value="Genomic_DNA"/>
</dbReference>
<dbReference type="InterPro" id="IPR003439">
    <property type="entry name" value="ABC_transporter-like_ATP-bd"/>
</dbReference>
<dbReference type="Gene3D" id="3.40.50.300">
    <property type="entry name" value="P-loop containing nucleotide triphosphate hydrolases"/>
    <property type="match status" value="1"/>
</dbReference>
<keyword evidence="3 6" id="KW-0067">ATP-binding</keyword>
<comment type="caution">
    <text evidence="6">The sequence shown here is derived from an EMBL/GenBank/DDBJ whole genome shotgun (WGS) entry which is preliminary data.</text>
</comment>
<keyword evidence="7" id="KW-1185">Reference proteome</keyword>
<evidence type="ECO:0000256" key="3">
    <source>
        <dbReference type="ARBA" id="ARBA00022840"/>
    </source>
</evidence>
<reference evidence="7" key="1">
    <citation type="journal article" date="2019" name="Int. J. Syst. Evol. Microbiol.">
        <title>The Global Catalogue of Microorganisms (GCM) 10K type strain sequencing project: providing services to taxonomists for standard genome sequencing and annotation.</title>
        <authorList>
            <consortium name="The Broad Institute Genomics Platform"/>
            <consortium name="The Broad Institute Genome Sequencing Center for Infectious Disease"/>
            <person name="Wu L."/>
            <person name="Ma J."/>
        </authorList>
    </citation>
    <scope>NUCLEOTIDE SEQUENCE [LARGE SCALE GENOMIC DNA]</scope>
    <source>
        <strain evidence="7">CGMCC 1.12295</strain>
    </source>
</reference>
<keyword evidence="1" id="KW-0813">Transport</keyword>
<dbReference type="GO" id="GO:0005524">
    <property type="term" value="F:ATP binding"/>
    <property type="evidence" value="ECO:0007669"/>
    <property type="project" value="UniProtKB-KW"/>
</dbReference>
<evidence type="ECO:0000313" key="7">
    <source>
        <dbReference type="Proteomes" id="UP001597301"/>
    </source>
</evidence>
<dbReference type="PANTHER" id="PTHR42794">
    <property type="entry name" value="HEMIN IMPORT ATP-BINDING PROTEIN HMUV"/>
    <property type="match status" value="1"/>
</dbReference>
<sequence length="441" mass="48952">MLQVEHLSGGYSEQNILKDISFTVERGEMFGILGPNGSGKSTLLKMISRLVPFKTGKITVAGRPLQAFSSKDLAKMMAVLPQASSEVFPFTVKETVELGRYAHQRGLFHSWTQKDESVVQEAMELTKVQVFQDASIQDLSGGERQRAFLSQALAQEPEILLLDEPTNHLDLSHQKNLLDQLKIWTREKGLTVITVFHDLNLASLYCDRLLLLSNGQVVQTGSPEEVLNESLIRSVYHTEIEKLPHPEVPKPNMVLVPEIKKAGGALKEGHIRKDKETVRLESPFFLKTILSAPNGSGVGWKKRFKVKNGLSANEQDPQAIEMIIQAERIYSISKTFGTGDHSIIFVLTADRHLHYVHTWLVINGHADESVLIEALATGLEAKEKALRKYTRSTVADDGLAVAFTQTGKEIVSARPSSEVGETILRGVMECVEALLEEIVLK</sequence>
<gene>
    <name evidence="6" type="ORF">ACFSCZ_18710</name>
</gene>
<dbReference type="CDD" id="cd03214">
    <property type="entry name" value="ABC_Iron-Siderophores_B12_Hemin"/>
    <property type="match status" value="1"/>
</dbReference>
<dbReference type="InterPro" id="IPR003593">
    <property type="entry name" value="AAA+_ATPase"/>
</dbReference>
<dbReference type="PROSITE" id="PS50893">
    <property type="entry name" value="ABC_TRANSPORTER_2"/>
    <property type="match status" value="1"/>
</dbReference>
<dbReference type="RefSeq" id="WP_380776364.1">
    <property type="nucleotide sequence ID" value="NZ_JBHUEO010000116.1"/>
</dbReference>
<organism evidence="6 7">
    <name type="scientific">Siminovitchia sediminis</name>
    <dbReference type="NCBI Taxonomy" id="1274353"/>
    <lineage>
        <taxon>Bacteria</taxon>
        <taxon>Bacillati</taxon>
        <taxon>Bacillota</taxon>
        <taxon>Bacilli</taxon>
        <taxon>Bacillales</taxon>
        <taxon>Bacillaceae</taxon>
        <taxon>Siminovitchia</taxon>
    </lineage>
</organism>